<dbReference type="InterPro" id="IPR036866">
    <property type="entry name" value="RibonucZ/Hydroxyglut_hydro"/>
</dbReference>
<protein>
    <recommendedName>
        <fullName evidence="1">Metallo-beta-lactamase domain-containing protein</fullName>
    </recommendedName>
</protein>
<organism evidence="2 3">
    <name type="scientific">Wuchereria bancrofti</name>
    <dbReference type="NCBI Taxonomy" id="6293"/>
    <lineage>
        <taxon>Eukaryota</taxon>
        <taxon>Metazoa</taxon>
        <taxon>Ecdysozoa</taxon>
        <taxon>Nematoda</taxon>
        <taxon>Chromadorea</taxon>
        <taxon>Rhabditida</taxon>
        <taxon>Spirurina</taxon>
        <taxon>Spiruromorpha</taxon>
        <taxon>Filarioidea</taxon>
        <taxon>Onchocercidae</taxon>
        <taxon>Wuchereria</taxon>
    </lineage>
</organism>
<dbReference type="SUPFAM" id="SSF56281">
    <property type="entry name" value="Metallo-hydrolase/oxidoreductase"/>
    <property type="match status" value="1"/>
</dbReference>
<dbReference type="Gene3D" id="3.60.15.10">
    <property type="entry name" value="Ribonuclease Z/Hydroxyacylglutathione hydrolase-like"/>
    <property type="match status" value="1"/>
</dbReference>
<evidence type="ECO:0000313" key="3">
    <source>
        <dbReference type="WBParaSite" id="mrna-Wban_01605"/>
    </source>
</evidence>
<name>A0AAF5PJL3_WUCBA</name>
<dbReference type="SMART" id="SM00849">
    <property type="entry name" value="Lactamase_B"/>
    <property type="match status" value="1"/>
</dbReference>
<evidence type="ECO:0000259" key="1">
    <source>
        <dbReference type="SMART" id="SM00849"/>
    </source>
</evidence>
<dbReference type="Pfam" id="PF00753">
    <property type="entry name" value="Lactamase_B"/>
    <property type="match status" value="1"/>
</dbReference>
<accession>A0AAF5PJL3</accession>
<dbReference type="AlphaFoldDB" id="A0AAF5PJL3"/>
<reference evidence="2" key="1">
    <citation type="submission" date="2015-03" db="EMBL/GenBank/DDBJ databases">
        <title>Wuchereria bancrofti Genome Sequencing Papua New Guinea Strain.</title>
        <authorList>
            <person name="Small S.T."/>
            <person name="Serre D."/>
            <person name="Zimmerman P.A."/>
        </authorList>
    </citation>
    <scope>NUCLEOTIDE SEQUENCE [LARGE SCALE GENOMIC DNA]</scope>
    <source>
        <strain evidence="2">pt0022</strain>
    </source>
</reference>
<reference evidence="3" key="3">
    <citation type="submission" date="2024-02" db="UniProtKB">
        <authorList>
            <consortium name="WormBaseParasite"/>
        </authorList>
    </citation>
    <scope>IDENTIFICATION</scope>
    <source>
        <strain evidence="3">pt0022</strain>
    </source>
</reference>
<dbReference type="WBParaSite" id="mrna-Wban_01605">
    <property type="protein sequence ID" value="mrna-Wban_01605"/>
    <property type="gene ID" value="Wban_01605"/>
</dbReference>
<dbReference type="PANTHER" id="PTHR23200:SF35">
    <property type="entry name" value="METALLO-BETA-LACTAMASE DOMAIN-CONTAINING PROTEIN"/>
    <property type="match status" value="1"/>
</dbReference>
<dbReference type="Proteomes" id="UP000093561">
    <property type="component" value="Unassembled WGS sequence"/>
</dbReference>
<feature type="domain" description="Metallo-beta-lactamase" evidence="1">
    <location>
        <begin position="9"/>
        <end position="135"/>
    </location>
</feature>
<proteinExistence type="predicted"/>
<dbReference type="InterPro" id="IPR001279">
    <property type="entry name" value="Metallo-B-lactamas"/>
</dbReference>
<evidence type="ECO:0000313" key="2">
    <source>
        <dbReference type="Proteomes" id="UP000093561"/>
    </source>
</evidence>
<sequence length="145" mass="16773">MLDCCDPWNGTQIIQALPKYSLNYDDITDLIITHGHSDHWGNLSLFQQAKIYMGDDMAKDGIYETLDDFVQIRPIPGHTDHDRSIIVAEYGTVDIVGDIFEENDDSWKENSKYPEEQEKSRKIILNEADWIIPGHGRMFKNKLNM</sequence>
<dbReference type="InterPro" id="IPR039344">
    <property type="entry name" value="MBLAC1"/>
</dbReference>
<dbReference type="PANTHER" id="PTHR23200">
    <property type="entry name" value="METALLO-BETA-LACTAMASE DOMAIN-CONTAINING PROTEIN 1"/>
    <property type="match status" value="1"/>
</dbReference>
<reference evidence="2" key="2">
    <citation type="journal article" date="2016" name="Mol. Ecol.">
        <title>Population genomics of the filarial nematode parasite Wuchereria bancrofti from mosquitoes.</title>
        <authorList>
            <person name="Small S.T."/>
            <person name="Reimer L.J."/>
            <person name="Tisch D.J."/>
            <person name="King C.L."/>
            <person name="Christensen B.M."/>
            <person name="Siba P.M."/>
            <person name="Kazura J.W."/>
            <person name="Serre D."/>
            <person name="Zimmerman P.A."/>
        </authorList>
    </citation>
    <scope>NUCLEOTIDE SEQUENCE</scope>
    <source>
        <strain evidence="2">pt0022</strain>
    </source>
</reference>